<comment type="subcellular location">
    <subcellularLocation>
        <location evidence="1">Cytoplasm</location>
    </subcellularLocation>
</comment>
<evidence type="ECO:0000256" key="1">
    <source>
        <dbReference type="ARBA" id="ARBA00004496"/>
    </source>
</evidence>
<dbReference type="PANTHER" id="PTHR45783:SF3">
    <property type="entry name" value="KINESIN LIGHT CHAIN"/>
    <property type="match status" value="1"/>
</dbReference>
<keyword evidence="2" id="KW-0963">Cytoplasm</keyword>
<dbReference type="OrthoDB" id="626167at2759"/>
<dbReference type="PANTHER" id="PTHR45783">
    <property type="entry name" value="KINESIN LIGHT CHAIN"/>
    <property type="match status" value="1"/>
</dbReference>
<dbReference type="GO" id="GO:0005871">
    <property type="term" value="C:kinesin complex"/>
    <property type="evidence" value="ECO:0007669"/>
    <property type="project" value="InterPro"/>
</dbReference>
<dbReference type="GO" id="GO:0007018">
    <property type="term" value="P:microtubule-based movement"/>
    <property type="evidence" value="ECO:0007669"/>
    <property type="project" value="TreeGrafter"/>
</dbReference>
<dbReference type="AlphaFoldDB" id="A0A250X1H2"/>
<dbReference type="STRING" id="1157962.A0A250X1H2"/>
<evidence type="ECO:0000313" key="6">
    <source>
        <dbReference type="Proteomes" id="UP000232323"/>
    </source>
</evidence>
<proteinExistence type="predicted"/>
<dbReference type="EMBL" id="BEGY01000020">
    <property type="protein sequence ID" value="GAX76927.1"/>
    <property type="molecule type" value="Genomic_DNA"/>
</dbReference>
<evidence type="ECO:0000256" key="3">
    <source>
        <dbReference type="ARBA" id="ARBA00022737"/>
    </source>
</evidence>
<sequence length="543" mass="61987">MHCQSNIINNVHDCLVILMLDRSGTVLTRTWALYELWQASLSGRPDKLVVLPTSWAWQDMMYPYVAMDFARSECRKEADRALLLREIQKFNDSSAPIEKMKDALITGAKREMFRSEILVVGGSPMKVLHAATAYALMLYLDSRFTDAEDILMGVLPKMEKTRGFNRHVETELMFQLSFVARDKGTSSRTEAYLQSCLRDGRAEDVGEELYYEAMLMYVRHLFEHQEFTKAELLCQKMIDMADDDSRMPVNLLQRFRARTRIQLASLSVAQRLAKDAQERIKEALNIGIQLETADGLIAASCYKILSECARLSPVEHGREEDLMRRSMSIHSRILGENHPETLDLKCYEAQVLAEEHKLAQAEALFQDVYRVRQQLLGSNHVSTIQALINIADLQRQQRKYKEAEASEDRLLTVSSVLLKHCRADVLQNFSLVVTFMETREHLLKKASPFITRAFIVFKEKFGREAEATKNTQKVLEEILAKERQQAADALGEAELNGSMEKYQTAEVFSGSLSLLPSSCSQMRTMCLLFKAGPTPYMMMQKTS</sequence>
<evidence type="ECO:0000256" key="2">
    <source>
        <dbReference type="ARBA" id="ARBA00022490"/>
    </source>
</evidence>
<dbReference type="Gene3D" id="1.25.40.10">
    <property type="entry name" value="Tetratricopeptide repeat domain"/>
    <property type="match status" value="1"/>
</dbReference>
<dbReference type="Proteomes" id="UP000232323">
    <property type="component" value="Unassembled WGS sequence"/>
</dbReference>
<dbReference type="SUPFAM" id="SSF48452">
    <property type="entry name" value="TPR-like"/>
    <property type="match status" value="1"/>
</dbReference>
<dbReference type="InterPro" id="IPR011990">
    <property type="entry name" value="TPR-like_helical_dom_sf"/>
</dbReference>
<comment type="caution">
    <text evidence="5">The sequence shown here is derived from an EMBL/GenBank/DDBJ whole genome shotgun (WGS) entry which is preliminary data.</text>
</comment>
<accession>A0A250X1H2</accession>
<dbReference type="InterPro" id="IPR002151">
    <property type="entry name" value="Kinesin_light"/>
</dbReference>
<dbReference type="GO" id="GO:0019894">
    <property type="term" value="F:kinesin binding"/>
    <property type="evidence" value="ECO:0007669"/>
    <property type="project" value="TreeGrafter"/>
</dbReference>
<keyword evidence="6" id="KW-1185">Reference proteome</keyword>
<dbReference type="GO" id="GO:0005737">
    <property type="term" value="C:cytoplasm"/>
    <property type="evidence" value="ECO:0007669"/>
    <property type="project" value="UniProtKB-SubCell"/>
</dbReference>
<evidence type="ECO:0000256" key="4">
    <source>
        <dbReference type="ARBA" id="ARBA00022803"/>
    </source>
</evidence>
<protein>
    <recommendedName>
        <fullName evidence="7">MalT-like TPR region domain-containing protein</fullName>
    </recommendedName>
</protein>
<name>A0A250X1H2_9CHLO</name>
<gene>
    <name evidence="5" type="ORF">CEUSTIGMA_g4374.t1</name>
</gene>
<keyword evidence="4" id="KW-0802">TPR repeat</keyword>
<dbReference type="Pfam" id="PF13424">
    <property type="entry name" value="TPR_12"/>
    <property type="match status" value="1"/>
</dbReference>
<keyword evidence="3" id="KW-0677">Repeat</keyword>
<organism evidence="5 6">
    <name type="scientific">Chlamydomonas eustigma</name>
    <dbReference type="NCBI Taxonomy" id="1157962"/>
    <lineage>
        <taxon>Eukaryota</taxon>
        <taxon>Viridiplantae</taxon>
        <taxon>Chlorophyta</taxon>
        <taxon>core chlorophytes</taxon>
        <taxon>Chlorophyceae</taxon>
        <taxon>CS clade</taxon>
        <taxon>Chlamydomonadales</taxon>
        <taxon>Chlamydomonadaceae</taxon>
        <taxon>Chlamydomonas</taxon>
    </lineage>
</organism>
<evidence type="ECO:0000313" key="5">
    <source>
        <dbReference type="EMBL" id="GAX76927.1"/>
    </source>
</evidence>
<reference evidence="5 6" key="1">
    <citation type="submission" date="2017-08" db="EMBL/GenBank/DDBJ databases">
        <title>Acidophilic green algal genome provides insights into adaptation to an acidic environment.</title>
        <authorList>
            <person name="Hirooka S."/>
            <person name="Hirose Y."/>
            <person name="Kanesaki Y."/>
            <person name="Higuchi S."/>
            <person name="Fujiwara T."/>
            <person name="Onuma R."/>
            <person name="Era A."/>
            <person name="Ohbayashi R."/>
            <person name="Uzuka A."/>
            <person name="Nozaki H."/>
            <person name="Yoshikawa H."/>
            <person name="Miyagishima S.Y."/>
        </authorList>
    </citation>
    <scope>NUCLEOTIDE SEQUENCE [LARGE SCALE GENOMIC DNA]</scope>
    <source>
        <strain evidence="5 6">NIES-2499</strain>
    </source>
</reference>
<evidence type="ECO:0008006" key="7">
    <source>
        <dbReference type="Google" id="ProtNLM"/>
    </source>
</evidence>